<dbReference type="GO" id="GO:2000012">
    <property type="term" value="P:regulation of auxin polar transport"/>
    <property type="evidence" value="ECO:0007669"/>
    <property type="project" value="InterPro"/>
</dbReference>
<organism evidence="1 2">
    <name type="scientific">Ambrosia artemisiifolia</name>
    <name type="common">Common ragweed</name>
    <dbReference type="NCBI Taxonomy" id="4212"/>
    <lineage>
        <taxon>Eukaryota</taxon>
        <taxon>Viridiplantae</taxon>
        <taxon>Streptophyta</taxon>
        <taxon>Embryophyta</taxon>
        <taxon>Tracheophyta</taxon>
        <taxon>Spermatophyta</taxon>
        <taxon>Magnoliopsida</taxon>
        <taxon>eudicotyledons</taxon>
        <taxon>Gunneridae</taxon>
        <taxon>Pentapetalae</taxon>
        <taxon>asterids</taxon>
        <taxon>campanulids</taxon>
        <taxon>Asterales</taxon>
        <taxon>Asteraceae</taxon>
        <taxon>Asteroideae</taxon>
        <taxon>Heliantheae alliance</taxon>
        <taxon>Heliantheae</taxon>
        <taxon>Ambrosia</taxon>
    </lineage>
</organism>
<dbReference type="GO" id="GO:0009630">
    <property type="term" value="P:gravitropism"/>
    <property type="evidence" value="ECO:0007669"/>
    <property type="project" value="InterPro"/>
</dbReference>
<evidence type="ECO:0000313" key="2">
    <source>
        <dbReference type="Proteomes" id="UP001206925"/>
    </source>
</evidence>
<dbReference type="InterPro" id="IPR038928">
    <property type="entry name" value="LAZY1"/>
</dbReference>
<dbReference type="PANTHER" id="PTHR34959:SF14">
    <property type="match status" value="1"/>
</dbReference>
<dbReference type="PANTHER" id="PTHR34959">
    <property type="entry name" value="PROTEIN LAZY 1"/>
    <property type="match status" value="1"/>
</dbReference>
<dbReference type="Proteomes" id="UP001206925">
    <property type="component" value="Unassembled WGS sequence"/>
</dbReference>
<reference evidence="1" key="1">
    <citation type="submission" date="2022-06" db="EMBL/GenBank/DDBJ databases">
        <title>Uncovering the hologenomic basis of an extraordinary plant invasion.</title>
        <authorList>
            <person name="Bieker V.C."/>
            <person name="Martin M.D."/>
            <person name="Gilbert T."/>
            <person name="Hodgins K."/>
            <person name="Battlay P."/>
            <person name="Petersen B."/>
            <person name="Wilson J."/>
        </authorList>
    </citation>
    <scope>NUCLEOTIDE SEQUENCE</scope>
    <source>
        <strain evidence="1">AA19_3_7</strain>
        <tissue evidence="1">Leaf</tissue>
    </source>
</reference>
<gene>
    <name evidence="1" type="ORF">M8C21_022984</name>
</gene>
<comment type="caution">
    <text evidence="1">The sequence shown here is derived from an EMBL/GenBank/DDBJ whole genome shotgun (WGS) entry which is preliminary data.</text>
</comment>
<proteinExistence type="predicted"/>
<evidence type="ECO:0000313" key="1">
    <source>
        <dbReference type="EMBL" id="KAI7737251.1"/>
    </source>
</evidence>
<dbReference type="AlphaFoldDB" id="A0AAD5C8E5"/>
<keyword evidence="2" id="KW-1185">Reference proteome</keyword>
<dbReference type="EMBL" id="JAMZMK010009073">
    <property type="protein sequence ID" value="KAI7737251.1"/>
    <property type="molecule type" value="Genomic_DNA"/>
</dbReference>
<protein>
    <submittedName>
        <fullName evidence="1">Uncharacterized protein</fullName>
    </submittedName>
</protein>
<sequence>MNTLGWMQKRFWNNNGQSTNDSTGKSYSCFSALWKLDEQQHYHEANNNSAQLKQPVAVEAHGVEIVNEEEIVGMNPKFLHGFLAIGTLGSVMITKDLITPEPAIYEEESSAGEQILNKLENITEKELKKDTKENKNTVVYPLKEYYEMPAKAAIKEEEKEQKAMLERTFKKITTTNKRSGKADRGVKKETKVSQFMKKMLKKLDFASSCSTPAFRSNTICDSTKKTPTKVFWKSRKIHPEAANIHVNNSHTYEVKKMCNDKVTSDDEDDMYHQDPVFKKETISSKMVAHRPFPIQPTGSKAHWIKTDADCKFCAGVLEAEKWAVNSSSYPILARREVWLCA</sequence>
<name>A0AAD5C8E5_AMBAR</name>
<accession>A0AAD5C8E5</accession>